<accession>A0AAN6JNB8</accession>
<organism evidence="2 3">
    <name type="scientific">Tilletia horrida</name>
    <dbReference type="NCBI Taxonomy" id="155126"/>
    <lineage>
        <taxon>Eukaryota</taxon>
        <taxon>Fungi</taxon>
        <taxon>Dikarya</taxon>
        <taxon>Basidiomycota</taxon>
        <taxon>Ustilaginomycotina</taxon>
        <taxon>Exobasidiomycetes</taxon>
        <taxon>Tilletiales</taxon>
        <taxon>Tilletiaceae</taxon>
        <taxon>Tilletia</taxon>
    </lineage>
</organism>
<dbReference type="EMBL" id="JAPDMQ010000005">
    <property type="protein sequence ID" value="KAK0540990.1"/>
    <property type="molecule type" value="Genomic_DNA"/>
</dbReference>
<dbReference type="AlphaFoldDB" id="A0AAN6JNB8"/>
<dbReference type="Gene3D" id="3.40.50.300">
    <property type="entry name" value="P-loop containing nucleotide triphosphate hydrolases"/>
    <property type="match status" value="1"/>
</dbReference>
<reference evidence="2" key="1">
    <citation type="journal article" date="2023" name="PhytoFront">
        <title>Draft Genome Resources of Seven Strains of Tilletia horrida, Causal Agent of Kernel Smut of Rice.</title>
        <authorList>
            <person name="Khanal S."/>
            <person name="Antony Babu S."/>
            <person name="Zhou X.G."/>
        </authorList>
    </citation>
    <scope>NUCLEOTIDE SEQUENCE</scope>
    <source>
        <strain evidence="2">TX3</strain>
    </source>
</reference>
<name>A0AAN6JNB8_9BASI</name>
<proteinExistence type="predicted"/>
<evidence type="ECO:0000313" key="3">
    <source>
        <dbReference type="Proteomes" id="UP001176521"/>
    </source>
</evidence>
<feature type="region of interest" description="Disordered" evidence="1">
    <location>
        <begin position="19"/>
        <end position="42"/>
    </location>
</feature>
<keyword evidence="3" id="KW-1185">Reference proteome</keyword>
<evidence type="ECO:0008006" key="4">
    <source>
        <dbReference type="Google" id="ProtNLM"/>
    </source>
</evidence>
<comment type="caution">
    <text evidence="2">The sequence shown here is derived from an EMBL/GenBank/DDBJ whole genome shotgun (WGS) entry which is preliminary data.</text>
</comment>
<feature type="compositionally biased region" description="Low complexity" evidence="1">
    <location>
        <begin position="19"/>
        <end position="28"/>
    </location>
</feature>
<dbReference type="Proteomes" id="UP001176521">
    <property type="component" value="Unassembled WGS sequence"/>
</dbReference>
<dbReference type="SUPFAM" id="SSF52540">
    <property type="entry name" value="P-loop containing nucleoside triphosphate hydrolases"/>
    <property type="match status" value="1"/>
</dbReference>
<gene>
    <name evidence="2" type="ORF">OC842_000196</name>
</gene>
<dbReference type="InterPro" id="IPR027417">
    <property type="entry name" value="P-loop_NTPase"/>
</dbReference>
<sequence>MTAAEVACRHLRALCSAASSSSSSSSSGSRRRPRPLVVGIQGPQGIGKSTLVKNLVAQLLLPEEAEGEGQANAAGRRPLRAASLSIDDLYLPHQALLDLEQTHPDNALLHGRGLPGTHDVALGTALLARIKAQSARSSQDAAATASILLPAYDKSLHDGAGDRLPASEWPILDLGSAPSPTPPLDIFLLEGWCLGFRSLDDAEIERRYRKAGELASEGKQAGSKEDPDFDLAQPLFFSLRHSLASLLELNQNLKQYERDWYPHIDAFIQLWPSPSTASLDVQAQKEMQVYTSLDAFPSEAKRLVFQWRLQAEHWMKANVSQGKGMTDGQVRNFVARYMPAYELFAGGELRGAAGSSGASDSLPTLRIELDQNRAVVKHLTLH</sequence>
<evidence type="ECO:0000313" key="2">
    <source>
        <dbReference type="EMBL" id="KAK0540990.1"/>
    </source>
</evidence>
<evidence type="ECO:0000256" key="1">
    <source>
        <dbReference type="SAM" id="MobiDB-lite"/>
    </source>
</evidence>
<protein>
    <recommendedName>
        <fullName evidence="4">P-loop containing nucleoside triphosphate hydrolase protein</fullName>
    </recommendedName>
</protein>